<evidence type="ECO:0000313" key="2">
    <source>
        <dbReference type="EMBL" id="SVE32959.1"/>
    </source>
</evidence>
<evidence type="ECO:0000256" key="1">
    <source>
        <dbReference type="SAM" id="MobiDB-lite"/>
    </source>
</evidence>
<accession>A0A383CLM8</accession>
<protein>
    <submittedName>
        <fullName evidence="2">Uncharacterized protein</fullName>
    </submittedName>
</protein>
<gene>
    <name evidence="2" type="ORF">METZ01_LOCUS485813</name>
</gene>
<proteinExistence type="predicted"/>
<feature type="non-terminal residue" evidence="2">
    <location>
        <position position="1"/>
    </location>
</feature>
<name>A0A383CLM8_9ZZZZ</name>
<organism evidence="2">
    <name type="scientific">marine metagenome</name>
    <dbReference type="NCBI Taxonomy" id="408172"/>
    <lineage>
        <taxon>unclassified sequences</taxon>
        <taxon>metagenomes</taxon>
        <taxon>ecological metagenomes</taxon>
    </lineage>
</organism>
<dbReference type="EMBL" id="UINC01209790">
    <property type="protein sequence ID" value="SVE32959.1"/>
    <property type="molecule type" value="Genomic_DNA"/>
</dbReference>
<dbReference type="AlphaFoldDB" id="A0A383CLM8"/>
<sequence>KTSPRPNVSDALNVQEAKTCIKAILDGKNQEQVEMNCFKLMKLLFPMYTQKTNVFSQIKPEQYKPFIEALYRGDEQSIKYINDLGISKKFITDKIKKPRYRTSKDYKAFKKAYEQATKEIEEESTTSTPISQTRQKIEAAQAQDGTLAVARQLCTIKTVEEGKTEEKAEPGFSRHIDEVARGKELAKEIETQAKKLTTQCMVDVSSKFQEMERGAGVEETKQDTTKAKEAFDFEAKTTLE</sequence>
<reference evidence="2" key="1">
    <citation type="submission" date="2018-05" db="EMBL/GenBank/DDBJ databases">
        <authorList>
            <person name="Lanie J.A."/>
            <person name="Ng W.-L."/>
            <person name="Kazmierczak K.M."/>
            <person name="Andrzejewski T.M."/>
            <person name="Davidsen T.M."/>
            <person name="Wayne K.J."/>
            <person name="Tettelin H."/>
            <person name="Glass J.I."/>
            <person name="Rusch D."/>
            <person name="Podicherti R."/>
            <person name="Tsui H.-C.T."/>
            <person name="Winkler M.E."/>
        </authorList>
    </citation>
    <scope>NUCLEOTIDE SEQUENCE</scope>
</reference>
<feature type="non-terminal residue" evidence="2">
    <location>
        <position position="240"/>
    </location>
</feature>
<feature type="region of interest" description="Disordered" evidence="1">
    <location>
        <begin position="211"/>
        <end position="240"/>
    </location>
</feature>